<dbReference type="OrthoDB" id="9918513at2"/>
<evidence type="ECO:0000313" key="2">
    <source>
        <dbReference type="Proteomes" id="UP000254280"/>
    </source>
</evidence>
<reference evidence="1 2" key="1">
    <citation type="submission" date="2018-06" db="EMBL/GenBank/DDBJ databases">
        <authorList>
            <consortium name="Pathogen Informatics"/>
            <person name="Doyle S."/>
        </authorList>
    </citation>
    <scope>NUCLEOTIDE SEQUENCE [LARGE SCALE GENOMIC DNA]</scope>
    <source>
        <strain evidence="1 2">NCTC10699</strain>
    </source>
</reference>
<proteinExistence type="predicted"/>
<gene>
    <name evidence="1" type="ORF">NCTC10699_00969</name>
</gene>
<dbReference type="Proteomes" id="UP000254280">
    <property type="component" value="Unassembled WGS sequence"/>
</dbReference>
<organism evidence="1 2">
    <name type="scientific">[Pasteurella] mairii</name>
    <dbReference type="NCBI Taxonomy" id="757"/>
    <lineage>
        <taxon>Bacteria</taxon>
        <taxon>Pseudomonadati</taxon>
        <taxon>Pseudomonadota</taxon>
        <taxon>Gammaproteobacteria</taxon>
        <taxon>Pasteurellales</taxon>
        <taxon>Pasteurellaceae</taxon>
    </lineage>
</organism>
<keyword evidence="2" id="KW-1185">Reference proteome</keyword>
<dbReference type="AlphaFoldDB" id="A0A379B406"/>
<evidence type="ECO:0000313" key="1">
    <source>
        <dbReference type="EMBL" id="SUB33354.1"/>
    </source>
</evidence>
<name>A0A379B406_9PAST</name>
<dbReference type="EMBL" id="UGSS01000002">
    <property type="protein sequence ID" value="SUB33354.1"/>
    <property type="molecule type" value="Genomic_DNA"/>
</dbReference>
<protein>
    <submittedName>
        <fullName evidence="1">Uncharacterized protein</fullName>
    </submittedName>
</protein>
<accession>A0A379B406</accession>
<sequence length="65" mass="7446">MNKTMSQKLAIEFANKIIEHSPATIFNDNRSTAENKAKQLNDFIVALSKHFEENLSEFRHAPTLD</sequence>